<feature type="transmembrane region" description="Helical" evidence="10">
    <location>
        <begin position="317"/>
        <end position="337"/>
    </location>
</feature>
<dbReference type="PANTHER" id="PTHR30540:SF83">
    <property type="entry name" value="K+ POTASSIUM TRANSPORTER"/>
    <property type="match status" value="1"/>
</dbReference>
<evidence type="ECO:0000256" key="2">
    <source>
        <dbReference type="ARBA" id="ARBA00022448"/>
    </source>
</evidence>
<feature type="region of interest" description="Disordered" evidence="9">
    <location>
        <begin position="208"/>
        <end position="233"/>
    </location>
</feature>
<dbReference type="Proteomes" id="UP001392437">
    <property type="component" value="Unassembled WGS sequence"/>
</dbReference>
<feature type="transmembrane region" description="Helical" evidence="10">
    <location>
        <begin position="394"/>
        <end position="416"/>
    </location>
</feature>
<evidence type="ECO:0000259" key="11">
    <source>
        <dbReference type="Pfam" id="PF02705"/>
    </source>
</evidence>
<dbReference type="NCBIfam" id="TIGR00794">
    <property type="entry name" value="kup"/>
    <property type="match status" value="1"/>
</dbReference>
<feature type="transmembrane region" description="Helical" evidence="10">
    <location>
        <begin position="514"/>
        <end position="540"/>
    </location>
</feature>
<dbReference type="InterPro" id="IPR053951">
    <property type="entry name" value="K_trans_N"/>
</dbReference>
<sequence length="812" mass="89782">MTPRPFILASPSLGVPRELAVAVMSKNAPEDKTPRTPKGGVTRHPSRPRSVAQEGIWRDRPAAKTPVRLAVSRESDISRRVDDVERARRFDREDLNKDNTQVVSPSFLEEIYQLTRKQHYHGRILLWLSFQSIGVIYGDIGTSPLYVFSSTFNAHPSWDDLVGALSIIIWSLVLIVTLKYCFIVLAADDHGHGGTFALYSILARSMNTTPQNPSSPQRRGTGLSQGTNKSTSQRLRNYLEKSSRAKYALQVVGILGVSLVIADGILTPAQSVLGAVQGVHVINPDLGKPTVTGITCCILVVFFLVQPFGTSKLGTAFAPIVMVWLLFNLGSGMYNLVVYDHTVLKAFSPHFAFAYLARNRHDGWKSLSGLLLAFTGVEAMFANLAAFSKKAIQISWLGITFPCLLFAYIGQAAYISEDKTRTAYTNPFFYNVPPGTLYFSLVIAILAAIVASQALITSTFQLLCQVMRLSYFPNVKTVHTSKLFHYHIYIPAANWLLMICTVSVTAIFDNTASLGSAYGVCAILVTLLSTFMVALVALLVWEVRVYYVLPVFLIFFAIDATYTSAVLTKIPQGAWFTLAFGAILSSILMLWRYGKEAQWAAESTKRLRPESLLNLKRSPPHLARQWGGTRIGTVPGLGIFFSKSDDPGVVSTSFAQFLTKFAARPRVVVFFHVRSLPVPHVGPDDRYIVARARSAVFGPHAYRVVLRHGYADDILRPGLDADIVHQIERILSGGDPSSLAELDALRAAYTAQTVYVVGKETMRLRQQAGIRVWLRRMALTVFLCILDNSRAKMADMDLDADRIVEVGFVTDL</sequence>
<dbReference type="PANTHER" id="PTHR30540">
    <property type="entry name" value="OSMOTIC STRESS POTASSIUM TRANSPORTER"/>
    <property type="match status" value="1"/>
</dbReference>
<evidence type="ECO:0000256" key="8">
    <source>
        <dbReference type="ARBA" id="ARBA00023136"/>
    </source>
</evidence>
<feature type="transmembrane region" description="Helical" evidence="10">
    <location>
        <begin position="367"/>
        <end position="387"/>
    </location>
</feature>
<keyword evidence="7" id="KW-0406">Ion transport</keyword>
<feature type="domain" description="K+ potassium transporter integral membrane" evidence="11">
    <location>
        <begin position="129"/>
        <end position="612"/>
    </location>
</feature>
<comment type="caution">
    <text evidence="13">The sequence shown here is derived from an EMBL/GenBank/DDBJ whole genome shotgun (WGS) entry which is preliminary data.</text>
</comment>
<keyword evidence="4 10" id="KW-0812">Transmembrane</keyword>
<evidence type="ECO:0000256" key="10">
    <source>
        <dbReference type="SAM" id="Phobius"/>
    </source>
</evidence>
<feature type="transmembrane region" description="Helical" evidence="10">
    <location>
        <begin position="286"/>
        <end position="305"/>
    </location>
</feature>
<accession>A0AAW0QHD6</accession>
<keyword evidence="2" id="KW-0813">Transport</keyword>
<gene>
    <name evidence="13" type="ORF">PG999_010987</name>
</gene>
<dbReference type="EMBL" id="JAQQWP010000009">
    <property type="protein sequence ID" value="KAK8100613.1"/>
    <property type="molecule type" value="Genomic_DNA"/>
</dbReference>
<proteinExistence type="predicted"/>
<evidence type="ECO:0000313" key="14">
    <source>
        <dbReference type="Proteomes" id="UP001392437"/>
    </source>
</evidence>
<organism evidence="13 14">
    <name type="scientific">Apiospora kogelbergensis</name>
    <dbReference type="NCBI Taxonomy" id="1337665"/>
    <lineage>
        <taxon>Eukaryota</taxon>
        <taxon>Fungi</taxon>
        <taxon>Dikarya</taxon>
        <taxon>Ascomycota</taxon>
        <taxon>Pezizomycotina</taxon>
        <taxon>Sordariomycetes</taxon>
        <taxon>Xylariomycetidae</taxon>
        <taxon>Amphisphaeriales</taxon>
        <taxon>Apiosporaceae</taxon>
        <taxon>Apiospora</taxon>
    </lineage>
</organism>
<feature type="region of interest" description="Disordered" evidence="9">
    <location>
        <begin position="24"/>
        <end position="57"/>
    </location>
</feature>
<feature type="domain" description="K+ potassium transporter C-terminal" evidence="12">
    <location>
        <begin position="635"/>
        <end position="810"/>
    </location>
</feature>
<reference evidence="13 14" key="1">
    <citation type="submission" date="2023-01" db="EMBL/GenBank/DDBJ databases">
        <title>Analysis of 21 Apiospora genomes using comparative genomics revels a genus with tremendous synthesis potential of carbohydrate active enzymes and secondary metabolites.</title>
        <authorList>
            <person name="Sorensen T."/>
        </authorList>
    </citation>
    <scope>NUCLEOTIDE SEQUENCE [LARGE SCALE GENOMIC DNA]</scope>
    <source>
        <strain evidence="13 14">CBS 117206</strain>
    </source>
</reference>
<name>A0AAW0QHD6_9PEZI</name>
<evidence type="ECO:0000256" key="7">
    <source>
        <dbReference type="ARBA" id="ARBA00023065"/>
    </source>
</evidence>
<keyword evidence="8 10" id="KW-0472">Membrane</keyword>
<protein>
    <submittedName>
        <fullName evidence="13">Potassium uptake protein</fullName>
    </submittedName>
</protein>
<dbReference type="InterPro" id="IPR053952">
    <property type="entry name" value="K_trans_C"/>
</dbReference>
<dbReference type="Pfam" id="PF22776">
    <property type="entry name" value="K_trans_C"/>
    <property type="match status" value="1"/>
</dbReference>
<evidence type="ECO:0000256" key="9">
    <source>
        <dbReference type="SAM" id="MobiDB-lite"/>
    </source>
</evidence>
<dbReference type="GO" id="GO:0015079">
    <property type="term" value="F:potassium ion transmembrane transporter activity"/>
    <property type="evidence" value="ECO:0007669"/>
    <property type="project" value="InterPro"/>
</dbReference>
<feature type="transmembrane region" description="Helical" evidence="10">
    <location>
        <begin position="124"/>
        <end position="147"/>
    </location>
</feature>
<evidence type="ECO:0000256" key="6">
    <source>
        <dbReference type="ARBA" id="ARBA00022989"/>
    </source>
</evidence>
<evidence type="ECO:0000259" key="12">
    <source>
        <dbReference type="Pfam" id="PF22776"/>
    </source>
</evidence>
<feature type="transmembrane region" description="Helical" evidence="10">
    <location>
        <begin position="167"/>
        <end position="187"/>
    </location>
</feature>
<evidence type="ECO:0000256" key="3">
    <source>
        <dbReference type="ARBA" id="ARBA00022538"/>
    </source>
</evidence>
<evidence type="ECO:0000256" key="4">
    <source>
        <dbReference type="ARBA" id="ARBA00022692"/>
    </source>
</evidence>
<comment type="subcellular location">
    <subcellularLocation>
        <location evidence="1">Membrane</location>
        <topology evidence="1">Multi-pass membrane protein</topology>
    </subcellularLocation>
</comment>
<dbReference type="AlphaFoldDB" id="A0AAW0QHD6"/>
<evidence type="ECO:0000256" key="5">
    <source>
        <dbReference type="ARBA" id="ARBA00022958"/>
    </source>
</evidence>
<feature type="transmembrane region" description="Helical" evidence="10">
    <location>
        <begin position="436"/>
        <end position="463"/>
    </location>
</feature>
<feature type="transmembrane region" description="Helical" evidence="10">
    <location>
        <begin position="484"/>
        <end position="508"/>
    </location>
</feature>
<feature type="transmembrane region" description="Helical" evidence="10">
    <location>
        <begin position="573"/>
        <end position="591"/>
    </location>
</feature>
<dbReference type="GO" id="GO:0016020">
    <property type="term" value="C:membrane"/>
    <property type="evidence" value="ECO:0007669"/>
    <property type="project" value="UniProtKB-SubCell"/>
</dbReference>
<keyword evidence="3" id="KW-0633">Potassium transport</keyword>
<feature type="transmembrane region" description="Helical" evidence="10">
    <location>
        <begin position="547"/>
        <end position="567"/>
    </location>
</feature>
<keyword evidence="5" id="KW-0630">Potassium</keyword>
<dbReference type="Pfam" id="PF02705">
    <property type="entry name" value="K_trans"/>
    <property type="match status" value="1"/>
</dbReference>
<dbReference type="InterPro" id="IPR003855">
    <property type="entry name" value="K+_transporter"/>
</dbReference>
<keyword evidence="14" id="KW-1185">Reference proteome</keyword>
<evidence type="ECO:0000256" key="1">
    <source>
        <dbReference type="ARBA" id="ARBA00004141"/>
    </source>
</evidence>
<keyword evidence="6 10" id="KW-1133">Transmembrane helix</keyword>
<feature type="transmembrane region" description="Helical" evidence="10">
    <location>
        <begin position="247"/>
        <end position="266"/>
    </location>
</feature>
<evidence type="ECO:0000313" key="13">
    <source>
        <dbReference type="EMBL" id="KAK8100613.1"/>
    </source>
</evidence>